<reference evidence="9" key="1">
    <citation type="submission" date="2021-01" db="EMBL/GenBank/DDBJ databases">
        <authorList>
            <person name="Corre E."/>
            <person name="Pelletier E."/>
            <person name="Niang G."/>
            <person name="Scheremetjew M."/>
            <person name="Finn R."/>
            <person name="Kale V."/>
            <person name="Holt S."/>
            <person name="Cochrane G."/>
            <person name="Meng A."/>
            <person name="Brown T."/>
            <person name="Cohen L."/>
        </authorList>
    </citation>
    <scope>NUCLEOTIDE SEQUENCE</scope>
    <source>
        <strain evidence="9">10249 10 AB</strain>
    </source>
</reference>
<evidence type="ECO:0000256" key="6">
    <source>
        <dbReference type="ARBA" id="ARBA00022963"/>
    </source>
</evidence>
<dbReference type="SUPFAM" id="SSF53474">
    <property type="entry name" value="alpha/beta-Hydrolases"/>
    <property type="match status" value="1"/>
</dbReference>
<keyword evidence="3" id="KW-0934">Plastid</keyword>
<dbReference type="GO" id="GO:0016042">
    <property type="term" value="P:lipid catabolic process"/>
    <property type="evidence" value="ECO:0007669"/>
    <property type="project" value="UniProtKB-KW"/>
</dbReference>
<keyword evidence="2" id="KW-0150">Chloroplast</keyword>
<organism evidence="9">
    <name type="scientific">Pseudo-nitzschia australis</name>
    <dbReference type="NCBI Taxonomy" id="44445"/>
    <lineage>
        <taxon>Eukaryota</taxon>
        <taxon>Sar</taxon>
        <taxon>Stramenopiles</taxon>
        <taxon>Ochrophyta</taxon>
        <taxon>Bacillariophyta</taxon>
        <taxon>Bacillariophyceae</taxon>
        <taxon>Bacillariophycidae</taxon>
        <taxon>Bacillariales</taxon>
        <taxon>Bacillariaceae</taxon>
        <taxon>Pseudo-nitzschia</taxon>
    </lineage>
</organism>
<evidence type="ECO:0000256" key="2">
    <source>
        <dbReference type="ARBA" id="ARBA00022528"/>
    </source>
</evidence>
<feature type="domain" description="Fungal lipase-type" evidence="8">
    <location>
        <begin position="265"/>
        <end position="428"/>
    </location>
</feature>
<dbReference type="GO" id="GO:0009507">
    <property type="term" value="C:chloroplast"/>
    <property type="evidence" value="ECO:0007669"/>
    <property type="project" value="UniProtKB-SubCell"/>
</dbReference>
<evidence type="ECO:0000313" key="9">
    <source>
        <dbReference type="EMBL" id="CAE0730238.1"/>
    </source>
</evidence>
<evidence type="ECO:0000256" key="3">
    <source>
        <dbReference type="ARBA" id="ARBA00022640"/>
    </source>
</evidence>
<evidence type="ECO:0000256" key="1">
    <source>
        <dbReference type="ARBA" id="ARBA00004229"/>
    </source>
</evidence>
<dbReference type="GO" id="GO:0004620">
    <property type="term" value="F:phospholipase activity"/>
    <property type="evidence" value="ECO:0007669"/>
    <property type="project" value="UniProtKB-ARBA"/>
</dbReference>
<dbReference type="AlphaFoldDB" id="A0A7S4ER80"/>
<evidence type="ECO:0000256" key="5">
    <source>
        <dbReference type="ARBA" id="ARBA00022946"/>
    </source>
</evidence>
<dbReference type="Pfam" id="PF01764">
    <property type="entry name" value="Lipase_3"/>
    <property type="match status" value="1"/>
</dbReference>
<keyword evidence="5" id="KW-0809">Transit peptide</keyword>
<evidence type="ECO:0000256" key="4">
    <source>
        <dbReference type="ARBA" id="ARBA00022801"/>
    </source>
</evidence>
<dbReference type="EMBL" id="HBIX01035228">
    <property type="protein sequence ID" value="CAE0730238.1"/>
    <property type="molecule type" value="Transcribed_RNA"/>
</dbReference>
<dbReference type="InterPro" id="IPR002921">
    <property type="entry name" value="Fungal_lipase-type"/>
</dbReference>
<keyword evidence="4" id="KW-0378">Hydrolase</keyword>
<accession>A0A7S4ER80</accession>
<dbReference type="CDD" id="cd00519">
    <property type="entry name" value="Lipase_3"/>
    <property type="match status" value="1"/>
</dbReference>
<dbReference type="InterPro" id="IPR029058">
    <property type="entry name" value="AB_hydrolase_fold"/>
</dbReference>
<comment type="subcellular location">
    <subcellularLocation>
        <location evidence="1">Plastid</location>
        <location evidence="1">Chloroplast</location>
    </subcellularLocation>
</comment>
<dbReference type="Gene3D" id="3.40.50.1820">
    <property type="entry name" value="alpha/beta hydrolase"/>
    <property type="match status" value="1"/>
</dbReference>
<proteinExistence type="predicted"/>
<sequence length="530" mass="59494">MTIAYDIVSLPIEAALSAANLVTAPIHFSKTMTTNVVETALKVIGTNTEDTPETRWLGNDSVYEMANTNLDIAGLIYYYTELRSETRRLLKAFALKKGVSCHVSDPNEPSDLILLYNAVKYVAKCLQTIKSPEATATVEALEAYKTSVLQLDGLRKKLKLDVAEMEVIEAYFEILSEPKQLTEIKKDVILFDKFIDPLFRVAFGGTDYNKTKIQDLIEADKGIYIHKIDDDFTTSTIDPVGTIQGFKSELVWAIVVCKAEKTITVVFRGSVNAADWVSNVQCNMCDYNIPGFVSKHNRDKSQNFGRVHEGFYKYLFEETMAGSNGSTKSKGEEIMGTLQGDFFSKPEYKDYKLFVTGHSLGGAISTLFSFRAAAFNELNRPVVNVSFASPFVGNDLFRAKFIDLERKKQVQHLRVSNYQDVVTLIPSLTFPLPEGVKPYKHVGMNIRLYSNDLGSPNYRRFYPKEGSLINGMRNTLHGSIMLGLSTDPIGHHLTPEYTKRLNSHGTKKELSKLSLDDLYMDSSITGWSYY</sequence>
<evidence type="ECO:0000256" key="7">
    <source>
        <dbReference type="ARBA" id="ARBA00023098"/>
    </source>
</evidence>
<dbReference type="PANTHER" id="PTHR31403:SF7">
    <property type="entry name" value="PHOSPHOLIPASE A1-IGAMMA3, CHLOROPLASTIC"/>
    <property type="match status" value="1"/>
</dbReference>
<protein>
    <recommendedName>
        <fullName evidence="8">Fungal lipase-type domain-containing protein</fullName>
    </recommendedName>
</protein>
<evidence type="ECO:0000259" key="8">
    <source>
        <dbReference type="Pfam" id="PF01764"/>
    </source>
</evidence>
<dbReference type="PANTHER" id="PTHR31403">
    <property type="entry name" value="PHOSPHOLIPASE A1-IBETA2, CHLOROPLASTIC"/>
    <property type="match status" value="1"/>
</dbReference>
<gene>
    <name evidence="9" type="ORF">PAUS00366_LOCUS23024</name>
</gene>
<keyword evidence="7" id="KW-0443">Lipid metabolism</keyword>
<keyword evidence="6" id="KW-0442">Lipid degradation</keyword>
<name>A0A7S4ER80_9STRA</name>